<dbReference type="InterPro" id="IPR045337">
    <property type="entry name" value="MmgE_PrpD_C"/>
</dbReference>
<dbReference type="EMBL" id="BAAAUV010000004">
    <property type="protein sequence ID" value="GAA3203261.1"/>
    <property type="molecule type" value="Genomic_DNA"/>
</dbReference>
<feature type="domain" description="MmgE/PrpD C-terminal" evidence="3">
    <location>
        <begin position="260"/>
        <end position="390"/>
    </location>
</feature>
<evidence type="ECO:0000259" key="3">
    <source>
        <dbReference type="Pfam" id="PF19305"/>
    </source>
</evidence>
<name>A0ABP6Q4E6_9ACTN</name>
<dbReference type="InterPro" id="IPR036148">
    <property type="entry name" value="MmgE/PrpD_sf"/>
</dbReference>
<organism evidence="4 5">
    <name type="scientific">Actinocorallia longicatena</name>
    <dbReference type="NCBI Taxonomy" id="111803"/>
    <lineage>
        <taxon>Bacteria</taxon>
        <taxon>Bacillati</taxon>
        <taxon>Actinomycetota</taxon>
        <taxon>Actinomycetes</taxon>
        <taxon>Streptosporangiales</taxon>
        <taxon>Thermomonosporaceae</taxon>
        <taxon>Actinocorallia</taxon>
    </lineage>
</organism>
<proteinExistence type="inferred from homology"/>
<dbReference type="InterPro" id="IPR042188">
    <property type="entry name" value="MmgE/PrpD_sf_2"/>
</dbReference>
<dbReference type="Gene3D" id="1.10.4100.10">
    <property type="entry name" value="2-methylcitrate dehydratase PrpD"/>
    <property type="match status" value="1"/>
</dbReference>
<evidence type="ECO:0000259" key="2">
    <source>
        <dbReference type="Pfam" id="PF03972"/>
    </source>
</evidence>
<dbReference type="Proteomes" id="UP001501237">
    <property type="component" value="Unassembled WGS sequence"/>
</dbReference>
<comment type="caution">
    <text evidence="4">The sequence shown here is derived from an EMBL/GenBank/DDBJ whole genome shotgun (WGS) entry which is preliminary data.</text>
</comment>
<dbReference type="Pfam" id="PF03972">
    <property type="entry name" value="MmgE_PrpD_N"/>
    <property type="match status" value="1"/>
</dbReference>
<dbReference type="Gene3D" id="3.30.1330.120">
    <property type="entry name" value="2-methylcitrate dehydratase PrpD"/>
    <property type="match status" value="1"/>
</dbReference>
<feature type="domain" description="MmgE/PrpD N-terminal" evidence="2">
    <location>
        <begin position="18"/>
        <end position="237"/>
    </location>
</feature>
<evidence type="ECO:0000256" key="1">
    <source>
        <dbReference type="ARBA" id="ARBA00006174"/>
    </source>
</evidence>
<comment type="similarity">
    <text evidence="1">Belongs to the PrpD family.</text>
</comment>
<accession>A0ABP6Q4E6</accession>
<gene>
    <name evidence="4" type="ORF">GCM10010468_17270</name>
</gene>
<evidence type="ECO:0000313" key="4">
    <source>
        <dbReference type="EMBL" id="GAA3203261.1"/>
    </source>
</evidence>
<dbReference type="Pfam" id="PF19305">
    <property type="entry name" value="MmgE_PrpD_C"/>
    <property type="match status" value="1"/>
</dbReference>
<dbReference type="PANTHER" id="PTHR16943:SF8">
    <property type="entry name" value="2-METHYLCITRATE DEHYDRATASE"/>
    <property type="match status" value="1"/>
</dbReference>
<dbReference type="InterPro" id="IPR005656">
    <property type="entry name" value="MmgE_PrpD"/>
</dbReference>
<evidence type="ECO:0000313" key="5">
    <source>
        <dbReference type="Proteomes" id="UP001501237"/>
    </source>
</evidence>
<sequence length="426" mass="43673">MSVGRTLAEWTPRPPERAVTRLLLDGLGCVMAAVREGAAGPAITVARAFGGVPEATVLPGPLRLPAPAAAFANGALAHALDFDDTHAGGLVHPTAVVLPVAFSVGEETGASGAEIVAAAGAGIETICRLAAAVPHGFHARGLHATSVCGVFGAALTAARLYRLDADRTVHALGIAGSRAAGLLEFLRSGGTVKQVHTGFAAQDGVLSARLAEAGLTGPERILDGEYGLYRALLGETPAATAILDGLGERWELEQVSVKPYPACRLLHAALDAAVLVRPSVDPAAVERIEVTLHPDAVPIVCGEPPVTPYDAKFSLAWSVAALLLDGTLDYSVIDRPEVRALAGRIVAVPVGSPGPAADQPARITVRQTGGAVRQRTVPRASGAPGDPRVERIIRTKASLGPVADLVLDLASLPSLSPVLTALEVHQ</sequence>
<dbReference type="InterPro" id="IPR045336">
    <property type="entry name" value="MmgE_PrpD_N"/>
</dbReference>
<dbReference type="InterPro" id="IPR042183">
    <property type="entry name" value="MmgE/PrpD_sf_1"/>
</dbReference>
<dbReference type="SUPFAM" id="SSF103378">
    <property type="entry name" value="2-methylcitrate dehydratase PrpD"/>
    <property type="match status" value="1"/>
</dbReference>
<dbReference type="RefSeq" id="WP_344824391.1">
    <property type="nucleotide sequence ID" value="NZ_BAAAUV010000004.1"/>
</dbReference>
<reference evidence="5" key="1">
    <citation type="journal article" date="2019" name="Int. J. Syst. Evol. Microbiol.">
        <title>The Global Catalogue of Microorganisms (GCM) 10K type strain sequencing project: providing services to taxonomists for standard genome sequencing and annotation.</title>
        <authorList>
            <consortium name="The Broad Institute Genomics Platform"/>
            <consortium name="The Broad Institute Genome Sequencing Center for Infectious Disease"/>
            <person name="Wu L."/>
            <person name="Ma J."/>
        </authorList>
    </citation>
    <scope>NUCLEOTIDE SEQUENCE [LARGE SCALE GENOMIC DNA]</scope>
    <source>
        <strain evidence="5">JCM 9377</strain>
    </source>
</reference>
<keyword evidence="5" id="KW-1185">Reference proteome</keyword>
<dbReference type="PANTHER" id="PTHR16943">
    <property type="entry name" value="2-METHYLCITRATE DEHYDRATASE-RELATED"/>
    <property type="match status" value="1"/>
</dbReference>
<protein>
    <submittedName>
        <fullName evidence="4">MmgE/PrpD family protein</fullName>
    </submittedName>
</protein>